<name>A0A1D6K043_MAIZE</name>
<proteinExistence type="predicted"/>
<dbReference type="AlphaFoldDB" id="A0A1D6K043"/>
<feature type="compositionally biased region" description="Basic residues" evidence="1">
    <location>
        <begin position="51"/>
        <end position="72"/>
    </location>
</feature>
<gene>
    <name evidence="2" type="ORF">ZEAMMB73_Zm00001d028835</name>
</gene>
<feature type="compositionally biased region" description="Basic residues" evidence="1">
    <location>
        <begin position="80"/>
        <end position="93"/>
    </location>
</feature>
<feature type="non-terminal residue" evidence="2">
    <location>
        <position position="1"/>
    </location>
</feature>
<sequence length="169" mass="19014">ESTALHRQRRSRKIKIKRGHRRFSLGPRSLHERHAGSLPRSPPRVVWPRDGRRRLRPRVPPLRGRRPRRRVRSPLPQRGRALRRSPPRHRRQAASRVAGAAAAGIHQERRERGGVSVVFQRPGDEEAAAGGELQGLLGGGQGQGIVPQGVPLDQGQVLRAHPWLNLGYR</sequence>
<feature type="compositionally biased region" description="Basic residues" evidence="1">
    <location>
        <begin position="1"/>
        <end position="23"/>
    </location>
</feature>
<protein>
    <submittedName>
        <fullName evidence="2">Uncharacterized protein</fullName>
    </submittedName>
</protein>
<feature type="compositionally biased region" description="Low complexity" evidence="1">
    <location>
        <begin position="94"/>
        <end position="103"/>
    </location>
</feature>
<reference evidence="2" key="1">
    <citation type="submission" date="2015-12" db="EMBL/GenBank/DDBJ databases">
        <title>Update maize B73 reference genome by single molecule sequencing technologies.</title>
        <authorList>
            <consortium name="Maize Genome Sequencing Project"/>
            <person name="Ware D."/>
        </authorList>
    </citation>
    <scope>NUCLEOTIDE SEQUENCE [LARGE SCALE GENOMIC DNA]</scope>
    <source>
        <tissue evidence="2">Seedling</tissue>
    </source>
</reference>
<dbReference type="EMBL" id="CM007647">
    <property type="protein sequence ID" value="ONL97185.1"/>
    <property type="molecule type" value="Genomic_DNA"/>
</dbReference>
<evidence type="ECO:0000313" key="2">
    <source>
        <dbReference type="EMBL" id="ONL97185.1"/>
    </source>
</evidence>
<dbReference type="IntAct" id="A0A1D6K043">
    <property type="interactions" value="1"/>
</dbReference>
<feature type="region of interest" description="Disordered" evidence="1">
    <location>
        <begin position="1"/>
        <end position="113"/>
    </location>
</feature>
<organism evidence="2">
    <name type="scientific">Zea mays</name>
    <name type="common">Maize</name>
    <dbReference type="NCBI Taxonomy" id="4577"/>
    <lineage>
        <taxon>Eukaryota</taxon>
        <taxon>Viridiplantae</taxon>
        <taxon>Streptophyta</taxon>
        <taxon>Embryophyta</taxon>
        <taxon>Tracheophyta</taxon>
        <taxon>Spermatophyta</taxon>
        <taxon>Magnoliopsida</taxon>
        <taxon>Liliopsida</taxon>
        <taxon>Poales</taxon>
        <taxon>Poaceae</taxon>
        <taxon>PACMAD clade</taxon>
        <taxon>Panicoideae</taxon>
        <taxon>Andropogonodae</taxon>
        <taxon>Andropogoneae</taxon>
        <taxon>Tripsacinae</taxon>
        <taxon>Zea</taxon>
    </lineage>
</organism>
<accession>A0A1D6K043</accession>
<evidence type="ECO:0000256" key="1">
    <source>
        <dbReference type="SAM" id="MobiDB-lite"/>
    </source>
</evidence>